<feature type="region of interest" description="Disordered" evidence="1">
    <location>
        <begin position="28"/>
        <end position="56"/>
    </location>
</feature>
<sequence>MKKGHLIRNIVIAIIVIGVLGAVMGKKGTEGESSNDKSSPKTETVSNEQAVETEAPTEAQIEYTAYTTDEMIDDLEANAMNATDKYKGKYIQVTGKLSNIDAQGSYISLSKEANDFTLLSVQCFIKTDEQKEAIKTMNKGDTITLKGKCTDVGEILGYTLNIDSIG</sequence>
<evidence type="ECO:0000313" key="3">
    <source>
        <dbReference type="Proteomes" id="UP000709351"/>
    </source>
</evidence>
<dbReference type="RefSeq" id="WP_314827291.1">
    <property type="nucleotide sequence ID" value="NZ_CAUVJN010000001.1"/>
</dbReference>
<protein>
    <recommendedName>
        <fullName evidence="4">tRNA_anti-like</fullName>
    </recommendedName>
</protein>
<dbReference type="InterPro" id="IPR024422">
    <property type="entry name" value="Protein_unknown_function_OB"/>
</dbReference>
<dbReference type="AlphaFoldDB" id="A0A930GWS1"/>
<dbReference type="Proteomes" id="UP000709351">
    <property type="component" value="Unassembled WGS sequence"/>
</dbReference>
<proteinExistence type="predicted"/>
<dbReference type="Pfam" id="PF12869">
    <property type="entry name" value="tRNA_anti-like"/>
    <property type="match status" value="1"/>
</dbReference>
<comment type="caution">
    <text evidence="2">The sequence shown here is derived from an EMBL/GenBank/DDBJ whole genome shotgun (WGS) entry which is preliminary data.</text>
</comment>
<name>A0A930GWS1_9FIRM</name>
<evidence type="ECO:0000313" key="2">
    <source>
        <dbReference type="EMBL" id="MBF1283739.1"/>
    </source>
</evidence>
<organism evidence="2 3">
    <name type="scientific">Oribacterium parvum</name>
    <dbReference type="NCBI Taxonomy" id="1501329"/>
    <lineage>
        <taxon>Bacteria</taxon>
        <taxon>Bacillati</taxon>
        <taxon>Bacillota</taxon>
        <taxon>Clostridia</taxon>
        <taxon>Lachnospirales</taxon>
        <taxon>Lachnospiraceae</taxon>
        <taxon>Oribacterium</taxon>
    </lineage>
</organism>
<accession>A0A930GWS1</accession>
<gene>
    <name evidence="2" type="ORF">HXM93_04295</name>
</gene>
<evidence type="ECO:0008006" key="4">
    <source>
        <dbReference type="Google" id="ProtNLM"/>
    </source>
</evidence>
<feature type="compositionally biased region" description="Basic and acidic residues" evidence="1">
    <location>
        <begin position="28"/>
        <end position="40"/>
    </location>
</feature>
<dbReference type="EMBL" id="JABZRD010000227">
    <property type="protein sequence ID" value="MBF1283739.1"/>
    <property type="molecule type" value="Genomic_DNA"/>
</dbReference>
<evidence type="ECO:0000256" key="1">
    <source>
        <dbReference type="SAM" id="MobiDB-lite"/>
    </source>
</evidence>
<reference evidence="2" key="1">
    <citation type="submission" date="2020-04" db="EMBL/GenBank/DDBJ databases">
        <title>Deep metagenomics examines the oral microbiome during advanced dental caries in children, revealing novel taxa and co-occurrences with host molecules.</title>
        <authorList>
            <person name="Baker J.L."/>
            <person name="Morton J.T."/>
            <person name="Dinis M."/>
            <person name="Alvarez R."/>
            <person name="Tran N.C."/>
            <person name="Knight R."/>
            <person name="Edlund A."/>
        </authorList>
    </citation>
    <scope>NUCLEOTIDE SEQUENCE</scope>
    <source>
        <strain evidence="2">JCVI_24_bin.2</strain>
    </source>
</reference>
<feature type="compositionally biased region" description="Polar residues" evidence="1">
    <location>
        <begin position="41"/>
        <end position="50"/>
    </location>
</feature>